<protein>
    <submittedName>
        <fullName evidence="1">Uncharacterized protein</fullName>
    </submittedName>
</protein>
<reference evidence="1 2" key="1">
    <citation type="submission" date="2022-05" db="EMBL/GenBank/DDBJ databases">
        <title>Diverse viruses of marine archaea discovered using metagenomics.</title>
        <authorList>
            <person name="Zhou Y."/>
        </authorList>
    </citation>
    <scope>NUCLEOTIDE SEQUENCE [LARGE SCALE GENOMIC DNA]</scope>
    <source>
        <strain evidence="1">YSH_1032793</strain>
    </source>
</reference>
<accession>A0A976UAF1</accession>
<name>A0A976UAF1_9CAUD</name>
<organism evidence="1 2">
    <name type="scientific">Nitrososphaeria virus YSH_1032793</name>
    <dbReference type="NCBI Taxonomy" id="3071320"/>
    <lineage>
        <taxon>Viruses</taxon>
        <taxon>Duplodnaviria</taxon>
        <taxon>Heunggongvirae</taxon>
        <taxon>Uroviricota</taxon>
        <taxon>Caudoviricetes</taxon>
        <taxon>Juravirales</taxon>
        <taxon>Yanlukaviridae</taxon>
        <taxon>Sweetvirus</taxon>
        <taxon>Sweetvirus yangshanense</taxon>
    </lineage>
</organism>
<proteinExistence type="predicted"/>
<evidence type="ECO:0000313" key="1">
    <source>
        <dbReference type="EMBL" id="UVF62269.1"/>
    </source>
</evidence>
<sequence length="91" mass="10551">MSNMTEEKSPYFSKRIRIGDVTSPKDLVGFKDFTLELTFGNQDAIIIKNPSDVADVSQKGLFEMVEEIFKERDEWAEKRGLKFIDKMEKVN</sequence>
<dbReference type="EMBL" id="ON649698">
    <property type="protein sequence ID" value="UVF62269.1"/>
    <property type="molecule type" value="Genomic_DNA"/>
</dbReference>
<keyword evidence="2" id="KW-1185">Reference proteome</keyword>
<dbReference type="Proteomes" id="UP001156951">
    <property type="component" value="Segment"/>
</dbReference>
<evidence type="ECO:0000313" key="2">
    <source>
        <dbReference type="Proteomes" id="UP001156951"/>
    </source>
</evidence>